<dbReference type="EMBL" id="CP061799">
    <property type="protein sequence ID" value="QTA81761.1"/>
    <property type="molecule type" value="Genomic_DNA"/>
</dbReference>
<proteinExistence type="predicted"/>
<sequence>MKIIIQKPDLDTCLTGFILGVKFTDQVVVSKGEALPADISNPCVLCIEAGGSGLVHLNNFDHHNTDIYLPPACKQAFDYKKLDDPMLAELTRYVCLVDEAVKIEPPIDFPSLSNLFSGMLFTVSDPLEQFFSGMEMFNRVLIEKINPFGTVPDIDEWKGFRQAKEEHIKKLNNMSNKGVFYVSNTGLRIGFIETDLIMGGRGFLYANNCDAVILHNPAFGLPPMSKYTIISKDLSLGAVKQAFDKIEPGWGGHDTILGSPIIGTILDNDQVIKVVLDSFSYG</sequence>
<evidence type="ECO:0000313" key="2">
    <source>
        <dbReference type="Proteomes" id="UP000663720"/>
    </source>
</evidence>
<dbReference type="AlphaFoldDB" id="A0A975GHQ1"/>
<keyword evidence="2" id="KW-1185">Reference proteome</keyword>
<accession>A0A975GHQ1</accession>
<evidence type="ECO:0000313" key="1">
    <source>
        <dbReference type="EMBL" id="QTA81761.1"/>
    </source>
</evidence>
<dbReference type="RefSeq" id="WP_207687763.1">
    <property type="nucleotide sequence ID" value="NZ_CP061799.1"/>
</dbReference>
<reference evidence="1" key="1">
    <citation type="journal article" date="2021" name="Microb. Physiol.">
        <title>Proteogenomic Insights into the Physiology of Marine, Sulfate-Reducing, Filamentous Desulfonema limicola and Desulfonema magnum.</title>
        <authorList>
            <person name="Schnaars V."/>
            <person name="Wohlbrand L."/>
            <person name="Scheve S."/>
            <person name="Hinrichs C."/>
            <person name="Reinhardt R."/>
            <person name="Rabus R."/>
        </authorList>
    </citation>
    <scope>NUCLEOTIDE SEQUENCE</scope>
    <source>
        <strain evidence="1">5ac10</strain>
    </source>
</reference>
<organism evidence="1 2">
    <name type="scientific">Desulfonema limicola</name>
    <dbReference type="NCBI Taxonomy" id="45656"/>
    <lineage>
        <taxon>Bacteria</taxon>
        <taxon>Pseudomonadati</taxon>
        <taxon>Thermodesulfobacteriota</taxon>
        <taxon>Desulfobacteria</taxon>
        <taxon>Desulfobacterales</taxon>
        <taxon>Desulfococcaceae</taxon>
        <taxon>Desulfonema</taxon>
    </lineage>
</organism>
<dbReference type="Proteomes" id="UP000663720">
    <property type="component" value="Chromosome"/>
</dbReference>
<gene>
    <name evidence="1" type="ORF">dnl_41100</name>
</gene>
<dbReference type="KEGG" id="dli:dnl_41100"/>
<name>A0A975GHQ1_9BACT</name>
<protein>
    <submittedName>
        <fullName evidence="1">Uncharacterized protein</fullName>
    </submittedName>
</protein>